<feature type="transmembrane region" description="Helical" evidence="2">
    <location>
        <begin position="106"/>
        <end position="128"/>
    </location>
</feature>
<comment type="similarity">
    <text evidence="1">Belongs to the nematode receptor-like protein sre family.</text>
</comment>
<dbReference type="Pfam" id="PF03125">
    <property type="entry name" value="Sre"/>
    <property type="match status" value="1"/>
</dbReference>
<feature type="transmembrane region" description="Helical" evidence="2">
    <location>
        <begin position="148"/>
        <end position="169"/>
    </location>
</feature>
<gene>
    <name evidence="3" type="ORF">PFISCL1PPCAC_7310</name>
</gene>
<feature type="transmembrane region" description="Helical" evidence="2">
    <location>
        <begin position="31"/>
        <end position="58"/>
    </location>
</feature>
<comment type="caution">
    <text evidence="3">The sequence shown here is derived from an EMBL/GenBank/DDBJ whole genome shotgun (WGS) entry which is preliminary data.</text>
</comment>
<reference evidence="3" key="1">
    <citation type="submission" date="2023-10" db="EMBL/GenBank/DDBJ databases">
        <title>Genome assembly of Pristionchus species.</title>
        <authorList>
            <person name="Yoshida K."/>
            <person name="Sommer R.J."/>
        </authorList>
    </citation>
    <scope>NUCLEOTIDE SEQUENCE</scope>
    <source>
        <strain evidence="3">RS5133</strain>
    </source>
</reference>
<evidence type="ECO:0008006" key="5">
    <source>
        <dbReference type="Google" id="ProtNLM"/>
    </source>
</evidence>
<feature type="transmembrane region" description="Helical" evidence="2">
    <location>
        <begin position="65"/>
        <end position="86"/>
    </location>
</feature>
<protein>
    <recommendedName>
        <fullName evidence="5">G protein-coupled receptor</fullName>
    </recommendedName>
</protein>
<evidence type="ECO:0000313" key="4">
    <source>
        <dbReference type="Proteomes" id="UP001432322"/>
    </source>
</evidence>
<dbReference type="EMBL" id="BTSY01000002">
    <property type="protein sequence ID" value="GMT16013.1"/>
    <property type="molecule type" value="Genomic_DNA"/>
</dbReference>
<name>A0AAV5VCU3_9BILA</name>
<sequence length="316" mass="36273">MFPSYLTRCGNTIFWLPFSPQITRLQDLLPFYYSLLVFEAISLIVSLVCIVTLLVVFWKHQIVHLNLTLMIIFHGVLCLVSMLLRFLQMLYEIGWITLVSPGCPPVPQIVIVRIMSYISLVLLLGGIVIERSFATYYVIDYEKKKRSWIAIVITSVLLVISYCISSQIVKGGLNGIFSAASMVVPVAISIFAFRLLLRRNKRRLARLTDMIEQRSGTDKYSLSLRLQLRENIWTMQKLNRMVTGSVPIALLVLPFYFLPPFFLRDEPNWRVLELVTECVNAVLATLTPLCTALIVIIFEQVRLLLLPKRMTKGRKK</sequence>
<keyword evidence="2" id="KW-0472">Membrane</keyword>
<accession>A0AAV5VCU3</accession>
<evidence type="ECO:0000256" key="2">
    <source>
        <dbReference type="SAM" id="Phobius"/>
    </source>
</evidence>
<evidence type="ECO:0000256" key="1">
    <source>
        <dbReference type="ARBA" id="ARBA00006803"/>
    </source>
</evidence>
<dbReference type="Proteomes" id="UP001432322">
    <property type="component" value="Unassembled WGS sequence"/>
</dbReference>
<dbReference type="InterPro" id="IPR004151">
    <property type="entry name" value="7TM_GPCR_serpentine_rcpt_Sre"/>
</dbReference>
<keyword evidence="4" id="KW-1185">Reference proteome</keyword>
<evidence type="ECO:0000313" key="3">
    <source>
        <dbReference type="EMBL" id="GMT16013.1"/>
    </source>
</evidence>
<feature type="transmembrane region" description="Helical" evidence="2">
    <location>
        <begin position="241"/>
        <end position="262"/>
    </location>
</feature>
<dbReference type="GO" id="GO:0007606">
    <property type="term" value="P:sensory perception of chemical stimulus"/>
    <property type="evidence" value="ECO:0007669"/>
    <property type="project" value="InterPro"/>
</dbReference>
<dbReference type="PANTHER" id="PTHR23128:SF132">
    <property type="entry name" value="SERPENTINE RECEPTOR, CLASS E (EPSILON)-RELATED"/>
    <property type="match status" value="1"/>
</dbReference>
<dbReference type="GO" id="GO:0016020">
    <property type="term" value="C:membrane"/>
    <property type="evidence" value="ECO:0007669"/>
    <property type="project" value="InterPro"/>
</dbReference>
<keyword evidence="2" id="KW-0812">Transmembrane</keyword>
<proteinExistence type="inferred from homology"/>
<dbReference type="PANTHER" id="PTHR23128">
    <property type="entry name" value="SERPENTINE RECEPTOR, CLASS E (EPSILON)-RELATED"/>
    <property type="match status" value="1"/>
</dbReference>
<organism evidence="3 4">
    <name type="scientific">Pristionchus fissidentatus</name>
    <dbReference type="NCBI Taxonomy" id="1538716"/>
    <lineage>
        <taxon>Eukaryota</taxon>
        <taxon>Metazoa</taxon>
        <taxon>Ecdysozoa</taxon>
        <taxon>Nematoda</taxon>
        <taxon>Chromadorea</taxon>
        <taxon>Rhabditida</taxon>
        <taxon>Rhabditina</taxon>
        <taxon>Diplogasteromorpha</taxon>
        <taxon>Diplogasteroidea</taxon>
        <taxon>Neodiplogasteridae</taxon>
        <taxon>Pristionchus</taxon>
    </lineage>
</organism>
<dbReference type="AlphaFoldDB" id="A0AAV5VCU3"/>
<keyword evidence="2" id="KW-1133">Transmembrane helix</keyword>
<feature type="transmembrane region" description="Helical" evidence="2">
    <location>
        <begin position="175"/>
        <end position="197"/>
    </location>
</feature>
<feature type="transmembrane region" description="Helical" evidence="2">
    <location>
        <begin position="282"/>
        <end position="306"/>
    </location>
</feature>